<dbReference type="EMBL" id="CADCTQ010000194">
    <property type="protein sequence ID" value="CAA9254686.1"/>
    <property type="molecule type" value="Genomic_DNA"/>
</dbReference>
<keyword evidence="3" id="KW-0815">Transposition</keyword>
<name>A0A6J4IME9_9SPHI</name>
<dbReference type="InterPro" id="IPR051399">
    <property type="entry name" value="RNA-guided_DNA_endo/Transpos"/>
</dbReference>
<gene>
    <name evidence="8" type="ORF">AVDCRST_MAG56-2155</name>
</gene>
<evidence type="ECO:0000256" key="3">
    <source>
        <dbReference type="ARBA" id="ARBA00022578"/>
    </source>
</evidence>
<dbReference type="AlphaFoldDB" id="A0A6J4IME9"/>
<feature type="domain" description="Cas12f1-like TNB" evidence="7">
    <location>
        <begin position="280"/>
        <end position="346"/>
    </location>
</feature>
<evidence type="ECO:0000259" key="6">
    <source>
        <dbReference type="Pfam" id="PF01385"/>
    </source>
</evidence>
<proteinExistence type="inferred from homology"/>
<comment type="similarity">
    <text evidence="2">In the N-terminal section; belongs to the transposase 2 family.</text>
</comment>
<dbReference type="GO" id="GO:0032196">
    <property type="term" value="P:transposition"/>
    <property type="evidence" value="ECO:0007669"/>
    <property type="project" value="UniProtKB-KW"/>
</dbReference>
<dbReference type="Pfam" id="PF07282">
    <property type="entry name" value="Cas12f1-like_TNB"/>
    <property type="match status" value="1"/>
</dbReference>
<evidence type="ECO:0000256" key="2">
    <source>
        <dbReference type="ARBA" id="ARBA00011044"/>
    </source>
</evidence>
<evidence type="ECO:0000313" key="8">
    <source>
        <dbReference type="EMBL" id="CAA9254686.1"/>
    </source>
</evidence>
<dbReference type="InterPro" id="IPR010095">
    <property type="entry name" value="Cas12f1-like_TNB"/>
</dbReference>
<evidence type="ECO:0000256" key="5">
    <source>
        <dbReference type="ARBA" id="ARBA00023172"/>
    </source>
</evidence>
<keyword evidence="5" id="KW-0233">DNA recombination</keyword>
<evidence type="ECO:0000256" key="1">
    <source>
        <dbReference type="ARBA" id="ARBA00008761"/>
    </source>
</evidence>
<organism evidence="8">
    <name type="scientific">uncultured Cytophagales bacterium</name>
    <dbReference type="NCBI Taxonomy" id="158755"/>
    <lineage>
        <taxon>Bacteria</taxon>
        <taxon>Pseudomonadati</taxon>
        <taxon>Bacteroidota</taxon>
        <taxon>Sphingobacteriia</taxon>
        <taxon>Sphingobacteriales</taxon>
        <taxon>environmental samples</taxon>
    </lineage>
</organism>
<evidence type="ECO:0000256" key="4">
    <source>
        <dbReference type="ARBA" id="ARBA00023125"/>
    </source>
</evidence>
<comment type="similarity">
    <text evidence="1">In the C-terminal section; belongs to the transposase 35 family.</text>
</comment>
<sequence length="364" mass="40678">MKLTAQIKLLPTPEQAQALEKTMLLANQACNYLSEVAWEKKTFGQYALHKLAYYACKERFELSSQIIVGCLAKVADAYKLDKQVQPTFKPLGALTYDSRVITFNIAKSLVSIWTLEGRQKIAFVCGERQRQLLQTQQGESDLCLVKGKFLVNATCIVEEPTLEDVKDVLGVDLGIVKLATDSSGESFSGEAVENTRKRYGKLRAALQSCGTKSAKRHLKKLSRKQAKFQADTNHVISKKLVLKAKAQKSALSIESLTGIRKGEKKRLRKTQRAKHSNWAFSQLRLFLTYKAKRYGVELVTIQPQYTSQRCYCCGYIEKANRKSQSHFECVSCGYSNNADINAALNIRLLGLPIVKQPIVSALAG</sequence>
<dbReference type="NCBIfam" id="TIGR01766">
    <property type="entry name" value="IS200/IS605 family accessory protein TnpB-like domain"/>
    <property type="match status" value="1"/>
</dbReference>
<protein>
    <submittedName>
        <fullName evidence="8">Transposase or IS (ACLAME 318)</fullName>
    </submittedName>
</protein>
<keyword evidence="4" id="KW-0238">DNA-binding</keyword>
<dbReference type="GO" id="GO:0003677">
    <property type="term" value="F:DNA binding"/>
    <property type="evidence" value="ECO:0007669"/>
    <property type="project" value="UniProtKB-KW"/>
</dbReference>
<feature type="domain" description="Probable transposase IS891/IS1136/IS1341" evidence="6">
    <location>
        <begin position="160"/>
        <end position="242"/>
    </location>
</feature>
<dbReference type="InterPro" id="IPR001959">
    <property type="entry name" value="Transposase"/>
</dbReference>
<evidence type="ECO:0000259" key="7">
    <source>
        <dbReference type="Pfam" id="PF07282"/>
    </source>
</evidence>
<dbReference type="Pfam" id="PF01385">
    <property type="entry name" value="OrfB_IS605"/>
    <property type="match status" value="1"/>
</dbReference>
<dbReference type="GO" id="GO:0006310">
    <property type="term" value="P:DNA recombination"/>
    <property type="evidence" value="ECO:0007669"/>
    <property type="project" value="UniProtKB-KW"/>
</dbReference>
<dbReference type="PANTHER" id="PTHR30405">
    <property type="entry name" value="TRANSPOSASE"/>
    <property type="match status" value="1"/>
</dbReference>
<reference evidence="8" key="1">
    <citation type="submission" date="2020-02" db="EMBL/GenBank/DDBJ databases">
        <authorList>
            <person name="Meier V. D."/>
        </authorList>
    </citation>
    <scope>NUCLEOTIDE SEQUENCE</scope>
    <source>
        <strain evidence="8">AVDCRST_MAG56</strain>
    </source>
</reference>
<accession>A0A6J4IME9</accession>
<dbReference type="PANTHER" id="PTHR30405:SF11">
    <property type="entry name" value="RNA-GUIDED DNA ENDONUCLEASE RV2885C-RELATED"/>
    <property type="match status" value="1"/>
</dbReference>
<dbReference type="NCBIfam" id="NF040570">
    <property type="entry name" value="guided_TnpB"/>
    <property type="match status" value="1"/>
</dbReference>